<evidence type="ECO:0000256" key="1">
    <source>
        <dbReference type="ARBA" id="ARBA00004906"/>
    </source>
</evidence>
<comment type="caution">
    <text evidence="5">The sequence shown here is derived from an EMBL/GenBank/DDBJ whole genome shotgun (WGS) entry which is preliminary data.</text>
</comment>
<dbReference type="GO" id="GO:0016567">
    <property type="term" value="P:protein ubiquitination"/>
    <property type="evidence" value="ECO:0007669"/>
    <property type="project" value="UniProtKB-UniRule"/>
</dbReference>
<keyword evidence="6" id="KW-1185">Reference proteome</keyword>
<dbReference type="PIRSF" id="PIRSF028729">
    <property type="entry name" value="E3_ubiquit_lig_SCF_Skp"/>
    <property type="match status" value="1"/>
</dbReference>
<sequence length="149" mass="17533">MVEDDYSIIPLLNVNTRTLTKIIEYMKKHADAKMNLSEEDIKNFEKMDLNEKVIKNLEDIKNFDKEFVNTNSKNLFEVVFAANYLNIKGLFEFLCQTIADRIKNKSVKAVRKIFNVTNDFTEEEEAKVYEENKWAHEGERDELLISLCL</sequence>
<dbReference type="Pfam" id="PF03931">
    <property type="entry name" value="Skp1_POZ"/>
    <property type="match status" value="1"/>
</dbReference>
<comment type="similarity">
    <text evidence="2">Belongs to the SKP1 family.</text>
</comment>
<evidence type="ECO:0000313" key="6">
    <source>
        <dbReference type="Proteomes" id="UP000187609"/>
    </source>
</evidence>
<reference evidence="5" key="1">
    <citation type="submission" date="2016-11" db="EMBL/GenBank/DDBJ databases">
        <title>The genome of Nicotiana attenuata.</title>
        <authorList>
            <person name="Xu S."/>
            <person name="Brockmoeller T."/>
            <person name="Gaquerel E."/>
            <person name="Navarro A."/>
            <person name="Kuhl H."/>
            <person name="Gase K."/>
            <person name="Ling Z."/>
            <person name="Zhou W."/>
            <person name="Kreitzer C."/>
            <person name="Stanke M."/>
            <person name="Tang H."/>
            <person name="Lyons E."/>
            <person name="Pandey P."/>
            <person name="Pandey S.P."/>
            <person name="Timmermann B."/>
            <person name="Baldwin I.T."/>
        </authorList>
    </citation>
    <scope>NUCLEOTIDE SEQUENCE [LARGE SCALE GENOMIC DNA]</scope>
    <source>
        <strain evidence="5">UT</strain>
    </source>
</reference>
<dbReference type="InterPro" id="IPR016072">
    <property type="entry name" value="Skp1_comp_dimer"/>
</dbReference>
<comment type="function">
    <text evidence="2">Involved in ubiquitination and subsequent proteasomal degradation of target proteins. Together with CUL1, RBX1 and a F-box protein, it forms a SCF E3 ubiquitin ligase complex. The functional specificity of this complex depends on the type of F-box protein. In the SCF complex, it serves as an adapter that links the F-box protein to CUL1.</text>
</comment>
<comment type="subunit">
    <text evidence="2">Part of a SCF (SKP1-cullin-F-box) protein ligase complex.</text>
</comment>
<dbReference type="InterPro" id="IPR036296">
    <property type="entry name" value="SKP1-like_dim_sf"/>
</dbReference>
<feature type="domain" description="SKP1 component POZ" evidence="4">
    <location>
        <begin position="1"/>
        <end position="30"/>
    </location>
</feature>
<comment type="pathway">
    <text evidence="1 2">Protein modification; protein ubiquitination.</text>
</comment>
<dbReference type="STRING" id="49451.A0A314KJP6"/>
<dbReference type="GO" id="GO:0006511">
    <property type="term" value="P:ubiquitin-dependent protein catabolic process"/>
    <property type="evidence" value="ECO:0007669"/>
    <property type="project" value="InterPro"/>
</dbReference>
<dbReference type="SUPFAM" id="SSF81382">
    <property type="entry name" value="Skp1 dimerisation domain-like"/>
    <property type="match status" value="1"/>
</dbReference>
<protein>
    <recommendedName>
        <fullName evidence="2">SKP1-like protein</fullName>
    </recommendedName>
</protein>
<evidence type="ECO:0000313" key="5">
    <source>
        <dbReference type="EMBL" id="OIT28919.1"/>
    </source>
</evidence>
<evidence type="ECO:0000259" key="3">
    <source>
        <dbReference type="Pfam" id="PF01466"/>
    </source>
</evidence>
<dbReference type="Gene3D" id="3.30.710.10">
    <property type="entry name" value="Potassium Channel Kv1.1, Chain A"/>
    <property type="match status" value="1"/>
</dbReference>
<dbReference type="EMBL" id="MJEQ01001912">
    <property type="protein sequence ID" value="OIT28919.1"/>
    <property type="molecule type" value="Genomic_DNA"/>
</dbReference>
<dbReference type="PANTHER" id="PTHR11165">
    <property type="entry name" value="SKP1"/>
    <property type="match status" value="1"/>
</dbReference>
<dbReference type="UniPathway" id="UPA00143"/>
<gene>
    <name evidence="5" type="primary">SKP1B_5</name>
    <name evidence="5" type="ORF">A4A49_22268</name>
</gene>
<keyword evidence="2" id="KW-0833">Ubl conjugation pathway</keyword>
<name>A0A314KJP6_NICAT</name>
<dbReference type="Gramene" id="OIT28919">
    <property type="protein sequence ID" value="OIT28919"/>
    <property type="gene ID" value="A4A49_22268"/>
</dbReference>
<feature type="domain" description="SKP1 component dimerisation" evidence="3">
    <location>
        <begin position="88"/>
        <end position="135"/>
    </location>
</feature>
<dbReference type="Proteomes" id="UP000187609">
    <property type="component" value="Unassembled WGS sequence"/>
</dbReference>
<dbReference type="SUPFAM" id="SSF54695">
    <property type="entry name" value="POZ domain"/>
    <property type="match status" value="1"/>
</dbReference>
<dbReference type="AlphaFoldDB" id="A0A314KJP6"/>
<organism evidence="5 6">
    <name type="scientific">Nicotiana attenuata</name>
    <name type="common">Coyote tobacco</name>
    <dbReference type="NCBI Taxonomy" id="49451"/>
    <lineage>
        <taxon>Eukaryota</taxon>
        <taxon>Viridiplantae</taxon>
        <taxon>Streptophyta</taxon>
        <taxon>Embryophyta</taxon>
        <taxon>Tracheophyta</taxon>
        <taxon>Spermatophyta</taxon>
        <taxon>Magnoliopsida</taxon>
        <taxon>eudicotyledons</taxon>
        <taxon>Gunneridae</taxon>
        <taxon>Pentapetalae</taxon>
        <taxon>asterids</taxon>
        <taxon>lamiids</taxon>
        <taxon>Solanales</taxon>
        <taxon>Solanaceae</taxon>
        <taxon>Nicotianoideae</taxon>
        <taxon>Nicotianeae</taxon>
        <taxon>Nicotiana</taxon>
    </lineage>
</organism>
<dbReference type="InterPro" id="IPR016897">
    <property type="entry name" value="SKP1"/>
</dbReference>
<proteinExistence type="inferred from homology"/>
<accession>A0A314KJP6</accession>
<evidence type="ECO:0000259" key="4">
    <source>
        <dbReference type="Pfam" id="PF03931"/>
    </source>
</evidence>
<dbReference type="SMR" id="A0A314KJP6"/>
<dbReference type="Pfam" id="PF01466">
    <property type="entry name" value="Skp1"/>
    <property type="match status" value="1"/>
</dbReference>
<dbReference type="InterPro" id="IPR016073">
    <property type="entry name" value="Skp1_comp_POZ"/>
</dbReference>
<evidence type="ECO:0000256" key="2">
    <source>
        <dbReference type="PIRNR" id="PIRNR028729"/>
    </source>
</evidence>
<dbReference type="InterPro" id="IPR011333">
    <property type="entry name" value="SKP1/BTB/POZ_sf"/>
</dbReference>